<dbReference type="PhylomeDB" id="E9GC91"/>
<dbReference type="HOGENOM" id="CLU_055342_0_0_1"/>
<gene>
    <name evidence="13" type="ORF">DAPPUDRAFT_316234</name>
</gene>
<sequence>MEGEQTALANITLIQYEVSVIEQDISAAQTLFRTSVICVGILLNCVVLFVVSFSRQLHYPRHIYWAAISIFDCLFLVDSALELATVHKHDYLACRIVVLFYPADYSILLICMSLAALDRYLSIVRYEWYQASVTNRGVILFIAIAVGLTYIIFTSPFWTGYKSLYTCTVNITHSVLGFTWNLFLGIICVILHFKIYMETKTLIRQYVPKYRRKPLTVKFENKSFVRQSSIISSDARLESKLTAEQVLSTVSENPSGVREGNPSIISQDPEIILPAVVHYRVDIDERDQHSHLPSQPIINEDGTELFPWMPNRSKISRLEVQAALNLSVNILPFWLCTFPVACNSIVLYCCIRLDANCDNIVVIWNYFWNTFMLHSIYNPIMYMATCSEFRRALHHMVKKLSTKFCFA</sequence>
<dbReference type="InterPro" id="IPR000276">
    <property type="entry name" value="GPCR_Rhodpsn"/>
</dbReference>
<dbReference type="PANTHER" id="PTHR24246:SF27">
    <property type="entry name" value="ADENOSINE RECEPTOR, ISOFORM A"/>
    <property type="match status" value="1"/>
</dbReference>
<accession>E9GC91</accession>
<evidence type="ECO:0000256" key="7">
    <source>
        <dbReference type="ARBA" id="ARBA00023136"/>
    </source>
</evidence>
<dbReference type="InParanoid" id="E9GC91"/>
<dbReference type="SUPFAM" id="SSF81321">
    <property type="entry name" value="Family A G protein-coupled receptor-like"/>
    <property type="match status" value="1"/>
</dbReference>
<evidence type="ECO:0000256" key="9">
    <source>
        <dbReference type="ARBA" id="ARBA00023180"/>
    </source>
</evidence>
<protein>
    <recommendedName>
        <fullName evidence="12">G-protein coupled receptors family 1 profile domain-containing protein</fullName>
    </recommendedName>
</protein>
<evidence type="ECO:0000256" key="10">
    <source>
        <dbReference type="ARBA" id="ARBA00023224"/>
    </source>
</evidence>
<keyword evidence="9" id="KW-0325">Glycoprotein</keyword>
<evidence type="ECO:0000313" key="13">
    <source>
        <dbReference type="EMBL" id="EFX82903.1"/>
    </source>
</evidence>
<keyword evidence="4 11" id="KW-0812">Transmembrane</keyword>
<dbReference type="EMBL" id="GL732539">
    <property type="protein sequence ID" value="EFX82903.1"/>
    <property type="molecule type" value="Genomic_DNA"/>
</dbReference>
<dbReference type="GO" id="GO:0005886">
    <property type="term" value="C:plasma membrane"/>
    <property type="evidence" value="ECO:0000318"/>
    <property type="project" value="GO_Central"/>
</dbReference>
<keyword evidence="14" id="KW-1185">Reference proteome</keyword>
<evidence type="ECO:0000256" key="5">
    <source>
        <dbReference type="ARBA" id="ARBA00022989"/>
    </source>
</evidence>
<feature type="transmembrane region" description="Helical" evidence="11">
    <location>
        <begin position="138"/>
        <end position="158"/>
    </location>
</feature>
<organism evidence="13 14">
    <name type="scientific">Daphnia pulex</name>
    <name type="common">Water flea</name>
    <dbReference type="NCBI Taxonomy" id="6669"/>
    <lineage>
        <taxon>Eukaryota</taxon>
        <taxon>Metazoa</taxon>
        <taxon>Ecdysozoa</taxon>
        <taxon>Arthropoda</taxon>
        <taxon>Crustacea</taxon>
        <taxon>Branchiopoda</taxon>
        <taxon>Diplostraca</taxon>
        <taxon>Cladocera</taxon>
        <taxon>Anomopoda</taxon>
        <taxon>Daphniidae</taxon>
        <taxon>Daphnia</taxon>
    </lineage>
</organism>
<dbReference type="Pfam" id="PF00001">
    <property type="entry name" value="7tm_1"/>
    <property type="match status" value="1"/>
</dbReference>
<feature type="transmembrane region" description="Helical" evidence="11">
    <location>
        <begin position="178"/>
        <end position="196"/>
    </location>
</feature>
<evidence type="ECO:0000256" key="3">
    <source>
        <dbReference type="ARBA" id="ARBA00022475"/>
    </source>
</evidence>
<evidence type="ECO:0000256" key="4">
    <source>
        <dbReference type="ARBA" id="ARBA00022692"/>
    </source>
</evidence>
<keyword evidence="5 11" id="KW-1133">Transmembrane helix</keyword>
<dbReference type="Proteomes" id="UP000000305">
    <property type="component" value="Unassembled WGS sequence"/>
</dbReference>
<feature type="domain" description="G-protein coupled receptors family 1 profile" evidence="12">
    <location>
        <begin position="43"/>
        <end position="382"/>
    </location>
</feature>
<keyword evidence="10" id="KW-0807">Transducer</keyword>
<evidence type="ECO:0000256" key="2">
    <source>
        <dbReference type="ARBA" id="ARBA00010663"/>
    </source>
</evidence>
<feature type="transmembrane region" description="Helical" evidence="11">
    <location>
        <begin position="63"/>
        <end position="84"/>
    </location>
</feature>
<keyword evidence="6" id="KW-0297">G-protein coupled receptor</keyword>
<dbReference type="GO" id="GO:0001609">
    <property type="term" value="F:G protein-coupled adenosine receptor activity"/>
    <property type="evidence" value="ECO:0000318"/>
    <property type="project" value="GO_Central"/>
</dbReference>
<dbReference type="AlphaFoldDB" id="E9GC91"/>
<evidence type="ECO:0000256" key="8">
    <source>
        <dbReference type="ARBA" id="ARBA00023170"/>
    </source>
</evidence>
<keyword evidence="7 11" id="KW-0472">Membrane</keyword>
<dbReference type="InterPro" id="IPR017452">
    <property type="entry name" value="GPCR_Rhodpsn_7TM"/>
</dbReference>
<comment type="similarity">
    <text evidence="2">Belongs to the G-protein coupled receptor 1 family.</text>
</comment>
<dbReference type="GO" id="GO:0001973">
    <property type="term" value="P:G protein-coupled adenosine receptor signaling pathway"/>
    <property type="evidence" value="ECO:0000318"/>
    <property type="project" value="GO_Central"/>
</dbReference>
<comment type="subcellular location">
    <subcellularLocation>
        <location evidence="1">Cell membrane</location>
        <topology evidence="1">Multi-pass membrane protein</topology>
    </subcellularLocation>
</comment>
<dbReference type="PANTHER" id="PTHR24246">
    <property type="entry name" value="OLFACTORY RECEPTOR AND ADENOSINE RECEPTOR"/>
    <property type="match status" value="1"/>
</dbReference>
<dbReference type="PROSITE" id="PS50262">
    <property type="entry name" value="G_PROTEIN_RECEP_F1_2"/>
    <property type="match status" value="1"/>
</dbReference>
<name>E9GC91_DAPPU</name>
<evidence type="ECO:0000313" key="14">
    <source>
        <dbReference type="Proteomes" id="UP000000305"/>
    </source>
</evidence>
<dbReference type="KEGG" id="dpx:DAPPUDRAFT_316234"/>
<evidence type="ECO:0000256" key="6">
    <source>
        <dbReference type="ARBA" id="ARBA00023040"/>
    </source>
</evidence>
<proteinExistence type="inferred from homology"/>
<dbReference type="Gene3D" id="1.20.1070.10">
    <property type="entry name" value="Rhodopsin 7-helix transmembrane proteins"/>
    <property type="match status" value="1"/>
</dbReference>
<evidence type="ECO:0000259" key="12">
    <source>
        <dbReference type="PROSITE" id="PS50262"/>
    </source>
</evidence>
<keyword evidence="8" id="KW-0675">Receptor</keyword>
<dbReference type="GO" id="GO:0007189">
    <property type="term" value="P:adenylate cyclase-activating G protein-coupled receptor signaling pathway"/>
    <property type="evidence" value="ECO:0000318"/>
    <property type="project" value="GO_Central"/>
</dbReference>
<evidence type="ECO:0000256" key="1">
    <source>
        <dbReference type="ARBA" id="ARBA00004651"/>
    </source>
</evidence>
<evidence type="ECO:0000256" key="11">
    <source>
        <dbReference type="SAM" id="Phobius"/>
    </source>
</evidence>
<keyword evidence="3" id="KW-1003">Cell membrane</keyword>
<feature type="transmembrane region" description="Helical" evidence="11">
    <location>
        <begin position="31"/>
        <end position="51"/>
    </location>
</feature>
<dbReference type="PRINTS" id="PR00237">
    <property type="entry name" value="GPCRRHODOPSN"/>
</dbReference>
<dbReference type="OrthoDB" id="6351816at2759"/>
<feature type="transmembrane region" description="Helical" evidence="11">
    <location>
        <begin position="96"/>
        <end position="117"/>
    </location>
</feature>
<reference evidence="13 14" key="1">
    <citation type="journal article" date="2011" name="Science">
        <title>The ecoresponsive genome of Daphnia pulex.</title>
        <authorList>
            <person name="Colbourne J.K."/>
            <person name="Pfrender M.E."/>
            <person name="Gilbert D."/>
            <person name="Thomas W.K."/>
            <person name="Tucker A."/>
            <person name="Oakley T.H."/>
            <person name="Tokishita S."/>
            <person name="Aerts A."/>
            <person name="Arnold G.J."/>
            <person name="Basu M.K."/>
            <person name="Bauer D.J."/>
            <person name="Caceres C.E."/>
            <person name="Carmel L."/>
            <person name="Casola C."/>
            <person name="Choi J.H."/>
            <person name="Detter J.C."/>
            <person name="Dong Q."/>
            <person name="Dusheyko S."/>
            <person name="Eads B.D."/>
            <person name="Frohlich T."/>
            <person name="Geiler-Samerotte K.A."/>
            <person name="Gerlach D."/>
            <person name="Hatcher P."/>
            <person name="Jogdeo S."/>
            <person name="Krijgsveld J."/>
            <person name="Kriventseva E.V."/>
            <person name="Kultz D."/>
            <person name="Laforsch C."/>
            <person name="Lindquist E."/>
            <person name="Lopez J."/>
            <person name="Manak J.R."/>
            <person name="Muller J."/>
            <person name="Pangilinan J."/>
            <person name="Patwardhan R.P."/>
            <person name="Pitluck S."/>
            <person name="Pritham E.J."/>
            <person name="Rechtsteiner A."/>
            <person name="Rho M."/>
            <person name="Rogozin I.B."/>
            <person name="Sakarya O."/>
            <person name="Salamov A."/>
            <person name="Schaack S."/>
            <person name="Shapiro H."/>
            <person name="Shiga Y."/>
            <person name="Skalitzky C."/>
            <person name="Smith Z."/>
            <person name="Souvorov A."/>
            <person name="Sung W."/>
            <person name="Tang Z."/>
            <person name="Tsuchiya D."/>
            <person name="Tu H."/>
            <person name="Vos H."/>
            <person name="Wang M."/>
            <person name="Wolf Y.I."/>
            <person name="Yamagata H."/>
            <person name="Yamada T."/>
            <person name="Ye Y."/>
            <person name="Shaw J.R."/>
            <person name="Andrews J."/>
            <person name="Crease T.J."/>
            <person name="Tang H."/>
            <person name="Lucas S.M."/>
            <person name="Robertson H.M."/>
            <person name="Bork P."/>
            <person name="Koonin E.V."/>
            <person name="Zdobnov E.M."/>
            <person name="Grigoriev I.V."/>
            <person name="Lynch M."/>
            <person name="Boore J.L."/>
        </authorList>
    </citation>
    <scope>NUCLEOTIDE SEQUENCE [LARGE SCALE GENOMIC DNA]</scope>
</reference>